<dbReference type="RefSeq" id="WP_273577630.1">
    <property type="nucleotide sequence ID" value="NZ_JAQRFN010000056.1"/>
</dbReference>
<dbReference type="Proteomes" id="UP001220225">
    <property type="component" value="Unassembled WGS sequence"/>
</dbReference>
<reference evidence="1 2" key="1">
    <citation type="submission" date="2023-02" db="EMBL/GenBank/DDBJ databases">
        <title>Entomopathogenic bacteria.</title>
        <authorList>
            <person name="Machado R.A."/>
        </authorList>
    </citation>
    <scope>NUCLEOTIDE SEQUENCE [LARGE SCALE GENOMIC DNA]</scope>
    <source>
        <strain evidence="1 2">XENO-2</strain>
    </source>
</reference>
<dbReference type="EMBL" id="JAQRFN010000056">
    <property type="protein sequence ID" value="MDC9598945.1"/>
    <property type="molecule type" value="Genomic_DNA"/>
</dbReference>
<protein>
    <submittedName>
        <fullName evidence="1">Uncharacterized protein</fullName>
    </submittedName>
</protein>
<keyword evidence="2" id="KW-1185">Reference proteome</keyword>
<evidence type="ECO:0000313" key="1">
    <source>
        <dbReference type="EMBL" id="MDC9598945.1"/>
    </source>
</evidence>
<proteinExistence type="predicted"/>
<comment type="caution">
    <text evidence="1">The sequence shown here is derived from an EMBL/GenBank/DDBJ whole genome shotgun (WGS) entry which is preliminary data.</text>
</comment>
<accession>A0ABT5LXB1</accession>
<evidence type="ECO:0000313" key="2">
    <source>
        <dbReference type="Proteomes" id="UP001220225"/>
    </source>
</evidence>
<sequence length="70" mass="8174">IFALSVSSRHYRNGVNVIEFPEGVRGMDCTMEERMDTGQWSMNELTKYLIDRDLLDSFMEELGKTQRRVA</sequence>
<gene>
    <name evidence="1" type="ORF">PSI14_19450</name>
</gene>
<organism evidence="1 2">
    <name type="scientific">Xenorhabdus anantnagensis</name>
    <dbReference type="NCBI Taxonomy" id="3025875"/>
    <lineage>
        <taxon>Bacteria</taxon>
        <taxon>Pseudomonadati</taxon>
        <taxon>Pseudomonadota</taxon>
        <taxon>Gammaproteobacteria</taxon>
        <taxon>Enterobacterales</taxon>
        <taxon>Morganellaceae</taxon>
        <taxon>Xenorhabdus</taxon>
    </lineage>
</organism>
<feature type="non-terminal residue" evidence="1">
    <location>
        <position position="1"/>
    </location>
</feature>
<name>A0ABT5LXB1_9GAMM</name>